<keyword evidence="2" id="KW-1185">Reference proteome</keyword>
<dbReference type="InterPro" id="IPR036278">
    <property type="entry name" value="Sialidase_sf"/>
</dbReference>
<dbReference type="Gene3D" id="2.130.10.10">
    <property type="entry name" value="YVTN repeat-like/Quinoprotein amine dehydrogenase"/>
    <property type="match status" value="2"/>
</dbReference>
<comment type="caution">
    <text evidence="1">The sequence shown here is derived from an EMBL/GenBank/DDBJ whole genome shotgun (WGS) entry which is preliminary data.</text>
</comment>
<evidence type="ECO:0000313" key="2">
    <source>
        <dbReference type="Proteomes" id="UP000245535"/>
    </source>
</evidence>
<evidence type="ECO:0008006" key="3">
    <source>
        <dbReference type="Google" id="ProtNLM"/>
    </source>
</evidence>
<organism evidence="1 2">
    <name type="scientific">Sediminitomix flava</name>
    <dbReference type="NCBI Taxonomy" id="379075"/>
    <lineage>
        <taxon>Bacteria</taxon>
        <taxon>Pseudomonadati</taxon>
        <taxon>Bacteroidota</taxon>
        <taxon>Cytophagia</taxon>
        <taxon>Cytophagales</taxon>
        <taxon>Flammeovirgaceae</taxon>
        <taxon>Sediminitomix</taxon>
    </lineage>
</organism>
<dbReference type="Proteomes" id="UP000245535">
    <property type="component" value="Unassembled WGS sequence"/>
</dbReference>
<dbReference type="SUPFAM" id="SSF50939">
    <property type="entry name" value="Sialidases"/>
    <property type="match status" value="1"/>
</dbReference>
<dbReference type="SUPFAM" id="SSF110296">
    <property type="entry name" value="Oligoxyloglucan reducing end-specific cellobiohydrolase"/>
    <property type="match status" value="1"/>
</dbReference>
<reference evidence="1 2" key="1">
    <citation type="submission" date="2018-03" db="EMBL/GenBank/DDBJ databases">
        <title>Genomic Encyclopedia of Archaeal and Bacterial Type Strains, Phase II (KMG-II): from individual species to whole genera.</title>
        <authorList>
            <person name="Goeker M."/>
        </authorList>
    </citation>
    <scope>NUCLEOTIDE SEQUENCE [LARGE SCALE GENOMIC DNA]</scope>
    <source>
        <strain evidence="1 2">DSM 28229</strain>
    </source>
</reference>
<name>A0A315ZDQ6_SEDFL</name>
<gene>
    <name evidence="1" type="ORF">BC781_102822</name>
</gene>
<sequence length="355" mass="40281">MSLFMIGLSLFTFSACEESTSIEEETQTSSENTITVIDTLFKNEVNMSDFNFIDEENGFIQINSDQNTLTYLTTDAGENWEEVAVDYTNSEEKFEQLNLIAPNTFVTYSRTNQRYYISHDKGTNWLPVSDQRLDGISLAPNGKLIGFTFQQEIIEGEVEVFYQVYICEDFSSNQLTWIPKGRISSDYGIPIWAKMSFLDDGSMYLALENTSLNFASSNYIAKSTDGGESWTITDGEILGDIFKFTFLDKQIGYAVGTFNSLLKTNDGGDSWAEVTDLDISTWSTEVYIYQDYIVVPTMSKTFYSEDLGNTWQEAKGIDFSELVTRNGFGHGQYYYYVTSGKELLRVDITTLIARD</sequence>
<evidence type="ECO:0000313" key="1">
    <source>
        <dbReference type="EMBL" id="PWJ43273.1"/>
    </source>
</evidence>
<protein>
    <recommendedName>
        <fullName evidence="3">BNR/Asp-box repeat protein</fullName>
    </recommendedName>
</protein>
<dbReference type="AlphaFoldDB" id="A0A315ZDQ6"/>
<dbReference type="InterPro" id="IPR015943">
    <property type="entry name" value="WD40/YVTN_repeat-like_dom_sf"/>
</dbReference>
<proteinExistence type="predicted"/>
<accession>A0A315ZDQ6</accession>
<dbReference type="EMBL" id="QGDO01000002">
    <property type="protein sequence ID" value="PWJ43273.1"/>
    <property type="molecule type" value="Genomic_DNA"/>
</dbReference>